<reference evidence="1" key="1">
    <citation type="submission" date="2020-06" db="EMBL/GenBank/DDBJ databases">
        <title>Analysis procedures for assessing recovery of high quality, complete, closed genomes from Nanopore long read metagenome sequencing.</title>
        <authorList>
            <person name="Bessarab I."/>
            <person name="Arumugam K."/>
            <person name="Haryono M."/>
            <person name="Liu X."/>
            <person name="Roy S."/>
            <person name="Zuniga-Montanez R.E."/>
            <person name="Qiu G."/>
            <person name="Drautz-Moses D.I."/>
            <person name="Law Y.Y."/>
            <person name="Wuertz S."/>
            <person name="Lauro F.M."/>
            <person name="Huson D.H."/>
            <person name="Williams R.B."/>
        </authorList>
    </citation>
    <scope>NUCLEOTIDE SEQUENCE [LARGE SCALE GENOMIC DNA]</scope>
    <source>
        <strain evidence="1">SSD2</strain>
    </source>
</reference>
<dbReference type="EMBL" id="CP059265">
    <property type="protein sequence ID" value="QLQ30941.1"/>
    <property type="molecule type" value="Genomic_DNA"/>
</dbReference>
<name>A0A7L6APC9_9GAMM</name>
<evidence type="ECO:0000313" key="2">
    <source>
        <dbReference type="Proteomes" id="UP000510621"/>
    </source>
</evidence>
<sequence length="299" mass="34798">MRDYFSKIKFLLNYNDEGFSKYKLIELLPLEIDSVKQIADRISGNDKFYKLIDSSDTLKEISKKPLLLSLLIEVYKDNQELSLVDSRLDLFDYVVDKWLVRDENYSPINAKSRLIITKRLAINCLNLGKTNFSYDEINLAIKEQYSDLSEISLERYNNALRNCSFIRKNNSGNFEFQHAAFLEYCIARAIIDDLILNNYDSFSWAAFNPEIIETIHDLLSKFNLKSTVINSIEKAYIDSKDSRKSTNLLKLANKLGKKECLSMGLTCKMKYCMELISAIERFLMQRLKIAISLEQIYLI</sequence>
<evidence type="ECO:0000313" key="1">
    <source>
        <dbReference type="EMBL" id="QLQ30941.1"/>
    </source>
</evidence>
<protein>
    <submittedName>
        <fullName evidence="1">Uncharacterized protein</fullName>
    </submittedName>
</protein>
<dbReference type="Proteomes" id="UP000510621">
    <property type="component" value="Chromosome"/>
</dbReference>
<accession>A0A7L6APC9</accession>
<dbReference type="AlphaFoldDB" id="A0A7L6APC9"/>
<proteinExistence type="predicted"/>
<keyword evidence="2" id="KW-1185">Reference proteome</keyword>
<organism evidence="1 2">
    <name type="scientific">Candidatus Thiothrix singaporensis</name>
    <dbReference type="NCBI Taxonomy" id="2799669"/>
    <lineage>
        <taxon>Bacteria</taxon>
        <taxon>Pseudomonadati</taxon>
        <taxon>Pseudomonadota</taxon>
        <taxon>Gammaproteobacteria</taxon>
        <taxon>Thiotrichales</taxon>
        <taxon>Thiotrichaceae</taxon>
        <taxon>Thiothrix</taxon>
    </lineage>
</organism>
<dbReference type="KEGG" id="this:HZT40_04210"/>
<gene>
    <name evidence="1" type="ORF">HZT40_04210</name>
</gene>